<evidence type="ECO:0000313" key="2">
    <source>
        <dbReference type="Proteomes" id="UP001596328"/>
    </source>
</evidence>
<sequence length="257" mass="29326">MARPLRFRYAPGRWTLDRVRRDVFQPLDSNLGASMEPTWFKPPAGYEARRFEMDNGDVALFAWRDGDDPDDEHGNGPAAYWMGNTETPEALWRTDKYGFDRVPFAVARWAERELLAQLHDESPWLEPFPHLSWFFLPVFLSKDGRETTRRFFAEQAAGFPDATRDEALGFYESFLSTGALDEYREEMAGKLGTSEYLDAHRMAAAMSEFTGAKVLHDAGYDLTPEIEVTTGHSLDYRDDADDVDGVLVEITRPRPPS</sequence>
<protein>
    <submittedName>
        <fullName evidence="1">DUF5784 family protein</fullName>
    </submittedName>
</protein>
<feature type="non-terminal residue" evidence="1">
    <location>
        <position position="257"/>
    </location>
</feature>
<comment type="caution">
    <text evidence="1">The sequence shown here is derived from an EMBL/GenBank/DDBJ whole genome shotgun (WGS) entry which is preliminary data.</text>
</comment>
<accession>A0ABD5S1H1</accession>
<keyword evidence="2" id="KW-1185">Reference proteome</keyword>
<organism evidence="1 2">
    <name type="scientific">Halobium palmae</name>
    <dbReference type="NCBI Taxonomy" id="1776492"/>
    <lineage>
        <taxon>Archaea</taxon>
        <taxon>Methanobacteriati</taxon>
        <taxon>Methanobacteriota</taxon>
        <taxon>Stenosarchaea group</taxon>
        <taxon>Halobacteria</taxon>
        <taxon>Halobacteriales</taxon>
        <taxon>Haloferacaceae</taxon>
        <taxon>Halobium</taxon>
    </lineage>
</organism>
<evidence type="ECO:0000313" key="1">
    <source>
        <dbReference type="EMBL" id="MFC6725430.1"/>
    </source>
</evidence>
<dbReference type="InterPro" id="IPR043953">
    <property type="entry name" value="DUF5784"/>
</dbReference>
<name>A0ABD5S1H1_9EURY</name>
<reference evidence="1 2" key="1">
    <citation type="journal article" date="2019" name="Int. J. Syst. Evol. Microbiol.">
        <title>The Global Catalogue of Microorganisms (GCM) 10K type strain sequencing project: providing services to taxonomists for standard genome sequencing and annotation.</title>
        <authorList>
            <consortium name="The Broad Institute Genomics Platform"/>
            <consortium name="The Broad Institute Genome Sequencing Center for Infectious Disease"/>
            <person name="Wu L."/>
            <person name="Ma J."/>
        </authorList>
    </citation>
    <scope>NUCLEOTIDE SEQUENCE [LARGE SCALE GENOMIC DNA]</scope>
    <source>
        <strain evidence="1 2">NBRC 111368</strain>
    </source>
</reference>
<dbReference type="EMBL" id="JBHSWU010000522">
    <property type="protein sequence ID" value="MFC6725430.1"/>
    <property type="molecule type" value="Genomic_DNA"/>
</dbReference>
<dbReference type="Proteomes" id="UP001596328">
    <property type="component" value="Unassembled WGS sequence"/>
</dbReference>
<dbReference type="AlphaFoldDB" id="A0ABD5S1H1"/>
<dbReference type="Pfam" id="PF19096">
    <property type="entry name" value="DUF5784"/>
    <property type="match status" value="1"/>
</dbReference>
<gene>
    <name evidence="1" type="ORF">ACFQE1_13840</name>
</gene>
<proteinExistence type="predicted"/>